<feature type="compositionally biased region" description="Low complexity" evidence="1">
    <location>
        <begin position="327"/>
        <end position="338"/>
    </location>
</feature>
<name>A0A1B7NPR6_9EURO</name>
<evidence type="ECO:0000313" key="3">
    <source>
        <dbReference type="EMBL" id="OAX78779.1"/>
    </source>
</evidence>
<feature type="transmembrane region" description="Helical" evidence="2">
    <location>
        <begin position="87"/>
        <end position="110"/>
    </location>
</feature>
<feature type="region of interest" description="Disordered" evidence="1">
    <location>
        <begin position="543"/>
        <end position="562"/>
    </location>
</feature>
<feature type="compositionally biased region" description="Low complexity" evidence="1">
    <location>
        <begin position="355"/>
        <end position="369"/>
    </location>
</feature>
<dbReference type="OrthoDB" id="5404940at2759"/>
<dbReference type="Proteomes" id="UP000091918">
    <property type="component" value="Unassembled WGS sequence"/>
</dbReference>
<evidence type="ECO:0000313" key="4">
    <source>
        <dbReference type="Proteomes" id="UP000091918"/>
    </source>
</evidence>
<feature type="compositionally biased region" description="Acidic residues" evidence="1">
    <location>
        <begin position="611"/>
        <end position="620"/>
    </location>
</feature>
<comment type="caution">
    <text evidence="3">The sequence shown here is derived from an EMBL/GenBank/DDBJ whole genome shotgun (WGS) entry which is preliminary data.</text>
</comment>
<dbReference type="AlphaFoldDB" id="A0A1B7NPR6"/>
<dbReference type="STRING" id="1658172.A0A1B7NPR6"/>
<evidence type="ECO:0000256" key="2">
    <source>
        <dbReference type="SAM" id="Phobius"/>
    </source>
</evidence>
<feature type="compositionally biased region" description="Basic and acidic residues" evidence="1">
    <location>
        <begin position="622"/>
        <end position="631"/>
    </location>
</feature>
<feature type="region of interest" description="Disordered" evidence="1">
    <location>
        <begin position="670"/>
        <end position="700"/>
    </location>
</feature>
<feature type="compositionally biased region" description="Polar residues" evidence="1">
    <location>
        <begin position="579"/>
        <end position="589"/>
    </location>
</feature>
<proteinExistence type="predicted"/>
<feature type="region of interest" description="Disordered" evidence="1">
    <location>
        <begin position="509"/>
        <end position="532"/>
    </location>
</feature>
<keyword evidence="4" id="KW-1185">Reference proteome</keyword>
<feature type="transmembrane region" description="Helical" evidence="2">
    <location>
        <begin position="149"/>
        <end position="173"/>
    </location>
</feature>
<feature type="transmembrane region" description="Helical" evidence="2">
    <location>
        <begin position="197"/>
        <end position="226"/>
    </location>
</feature>
<keyword evidence="2" id="KW-0812">Transmembrane</keyword>
<reference evidence="3 4" key="1">
    <citation type="submission" date="2015-07" db="EMBL/GenBank/DDBJ databases">
        <title>Emmonsia species relationships and genome sequence.</title>
        <authorList>
            <person name="Cuomo C.A."/>
            <person name="Schwartz I.S."/>
            <person name="Kenyon C."/>
            <person name="de Hoog G.S."/>
            <person name="Govender N.P."/>
            <person name="Botha A."/>
            <person name="Moreno L."/>
            <person name="de Vries M."/>
            <person name="Munoz J.F."/>
            <person name="Stielow J.B."/>
        </authorList>
    </citation>
    <scope>NUCLEOTIDE SEQUENCE [LARGE SCALE GENOMIC DNA]</scope>
    <source>
        <strain evidence="3 4">CBS 136260</strain>
    </source>
</reference>
<organism evidence="3 4">
    <name type="scientific">Emergomyces africanus</name>
    <dbReference type="NCBI Taxonomy" id="1955775"/>
    <lineage>
        <taxon>Eukaryota</taxon>
        <taxon>Fungi</taxon>
        <taxon>Dikarya</taxon>
        <taxon>Ascomycota</taxon>
        <taxon>Pezizomycotina</taxon>
        <taxon>Eurotiomycetes</taxon>
        <taxon>Eurotiomycetidae</taxon>
        <taxon>Onygenales</taxon>
        <taxon>Ajellomycetaceae</taxon>
        <taxon>Emergomyces</taxon>
    </lineage>
</organism>
<gene>
    <name evidence="3" type="ORF">ACJ72_06910</name>
</gene>
<keyword evidence="2" id="KW-1133">Transmembrane helix</keyword>
<feature type="region of interest" description="Disordered" evidence="1">
    <location>
        <begin position="319"/>
        <end position="386"/>
    </location>
</feature>
<accession>A0A1B7NPR6</accession>
<dbReference type="EMBL" id="LGUA01001319">
    <property type="protein sequence ID" value="OAX78779.1"/>
    <property type="molecule type" value="Genomic_DNA"/>
</dbReference>
<feature type="region of interest" description="Disordered" evidence="1">
    <location>
        <begin position="571"/>
        <end position="634"/>
    </location>
</feature>
<sequence>MGRTEPPFMYDPRSKNRFFGISDYFDPKAVTRASWAPPEPRMEIHGPLVNFNQHPDSYSVIPDGIINKKTMSPKTKGRVKYTRIFQLSLRVLALVGGLGMLFCVICINNTSGALSWMIRVAPGVSTLHTTYAIYHLCRSSAARTPASSASYMLFASILDAGLIPLYVLTGIVARVEQTNRTYGWGTLFGTKFAADTIIYATFLGCCVTAGLHLASFVLSIYLAVIFRKISKLPPDMNPLECDLTPRPKKLRRKSNIASISEKHLSDSTLGSLNFNRGSLAQEPLITPTRTVPFMHTRADSVEDGVGSAGQSFYSALSQRYSRSDLPSQQARQHQQSQHTPVAISRTAARGHGGASSRPQSSIISSTSKSESSRRGSPKMLSRDPSAVSSLSKDNWFVHPSSPSPPLHADRVSPLPHHLEFPDMGRDIGVKDWEDTADSYGFDRSDTVVRYRNENNYSPSSSYYEDDENIYNKEHTENLYAYEHDLGDKMGSNNTHQVVEEDNKTSPAVVLNPLEMNPPTPQPAEEQQLNSNDQTDSIHRIALTEVSNPSLNRPGSSTPVKSQSYADVDKNFAQTPKGFTPTSVARNSTPNRKRWTLGGGKPSTYESLQTDYDNDDDDYDESPAPRDSDRKGRVVSNSGIDLGPGFGSGSPGYGSYIAGLGVGRRRDVSGKVAEEGRGGGVSVVAEENETPTKLKGRRLSKTGGGEIKAAGWARFKGL</sequence>
<feature type="compositionally biased region" description="Polar residues" evidence="1">
    <location>
        <begin position="544"/>
        <end position="562"/>
    </location>
</feature>
<keyword evidence="2" id="KW-0472">Membrane</keyword>
<protein>
    <submittedName>
        <fullName evidence="3">Uncharacterized protein</fullName>
    </submittedName>
</protein>
<evidence type="ECO:0000256" key="1">
    <source>
        <dbReference type="SAM" id="MobiDB-lite"/>
    </source>
</evidence>